<evidence type="ECO:0000313" key="2">
    <source>
        <dbReference type="Proteomes" id="UP000295509"/>
    </source>
</evidence>
<proteinExistence type="predicted"/>
<accession>A0A4R8LH17</accession>
<sequence>MTQRPDVLHACAPCSRGNVDHWHVICIVATELISVQTNIAVRSDDSPTDASNRKGE</sequence>
<dbReference type="EMBL" id="SORE01000021">
    <property type="protein sequence ID" value="TDY42471.1"/>
    <property type="molecule type" value="Genomic_DNA"/>
</dbReference>
<reference evidence="1 2" key="1">
    <citation type="submission" date="2019-03" db="EMBL/GenBank/DDBJ databases">
        <title>Genomic Encyclopedia of Type Strains, Phase III (KMG-III): the genomes of soil and plant-associated and newly described type strains.</title>
        <authorList>
            <person name="Whitman W."/>
        </authorList>
    </citation>
    <scope>NUCLEOTIDE SEQUENCE [LARGE SCALE GENOMIC DNA]</scope>
    <source>
        <strain evidence="1 2">LMG 29544</strain>
    </source>
</reference>
<dbReference type="RefSeq" id="WP_166676447.1">
    <property type="nucleotide sequence ID" value="NZ_JBHLUW010000037.1"/>
</dbReference>
<dbReference type="AlphaFoldDB" id="A0A4R8LH17"/>
<keyword evidence="2" id="KW-1185">Reference proteome</keyword>
<evidence type="ECO:0000313" key="1">
    <source>
        <dbReference type="EMBL" id="TDY42471.1"/>
    </source>
</evidence>
<comment type="caution">
    <text evidence="1">The sequence shown here is derived from an EMBL/GenBank/DDBJ whole genome shotgun (WGS) entry which is preliminary data.</text>
</comment>
<dbReference type="Proteomes" id="UP000295509">
    <property type="component" value="Unassembled WGS sequence"/>
</dbReference>
<gene>
    <name evidence="1" type="ORF">BX592_12142</name>
</gene>
<name>A0A4R8LH17_9BURK</name>
<organism evidence="1 2">
    <name type="scientific">Paraburkholderia rhizosphaerae</name>
    <dbReference type="NCBI Taxonomy" id="480658"/>
    <lineage>
        <taxon>Bacteria</taxon>
        <taxon>Pseudomonadati</taxon>
        <taxon>Pseudomonadota</taxon>
        <taxon>Betaproteobacteria</taxon>
        <taxon>Burkholderiales</taxon>
        <taxon>Burkholderiaceae</taxon>
        <taxon>Paraburkholderia</taxon>
    </lineage>
</organism>
<protein>
    <submittedName>
        <fullName evidence="1">Uncharacterized protein</fullName>
    </submittedName>
</protein>